<keyword evidence="2" id="KW-1185">Reference proteome</keyword>
<dbReference type="EMBL" id="CP013290">
    <property type="protein sequence ID" value="APH02663.1"/>
    <property type="molecule type" value="Genomic_DNA"/>
</dbReference>
<dbReference type="InterPro" id="IPR019587">
    <property type="entry name" value="Polyketide_cyclase/dehydratase"/>
</dbReference>
<evidence type="ECO:0000313" key="2">
    <source>
        <dbReference type="Proteomes" id="UP000182938"/>
    </source>
</evidence>
<protein>
    <submittedName>
        <fullName evidence="1">Polyketide cyclase</fullName>
    </submittedName>
</protein>
<dbReference type="InterPro" id="IPR023393">
    <property type="entry name" value="START-like_dom_sf"/>
</dbReference>
<gene>
    <name evidence="1" type="ORF">ASJ30_14850</name>
</gene>
<dbReference type="SUPFAM" id="SSF55961">
    <property type="entry name" value="Bet v1-like"/>
    <property type="match status" value="1"/>
</dbReference>
<accession>A0A1L3MJV1</accession>
<dbReference type="Proteomes" id="UP000182938">
    <property type="component" value="Chromosome"/>
</dbReference>
<dbReference type="Gene3D" id="3.30.530.20">
    <property type="match status" value="1"/>
</dbReference>
<reference evidence="1 2" key="1">
    <citation type="submission" date="2015-11" db="EMBL/GenBank/DDBJ databases">
        <authorList>
            <person name="Zhang Y."/>
            <person name="Guo Z."/>
        </authorList>
    </citation>
    <scope>NUCLEOTIDE SEQUENCE [LARGE SCALE GENOMIC DNA]</scope>
    <source>
        <strain evidence="1 2">YFY001</strain>
    </source>
</reference>
<dbReference type="CDD" id="cd07812">
    <property type="entry name" value="SRPBCC"/>
    <property type="match status" value="1"/>
</dbReference>
<dbReference type="AlphaFoldDB" id="A0A1L3MJV1"/>
<dbReference type="KEGG" id="jte:ASJ30_14850"/>
<organism evidence="1 2">
    <name type="scientific">Janibacter indicus</name>
    <dbReference type="NCBI Taxonomy" id="857417"/>
    <lineage>
        <taxon>Bacteria</taxon>
        <taxon>Bacillati</taxon>
        <taxon>Actinomycetota</taxon>
        <taxon>Actinomycetes</taxon>
        <taxon>Micrococcales</taxon>
        <taxon>Intrasporangiaceae</taxon>
        <taxon>Janibacter</taxon>
    </lineage>
</organism>
<sequence>MTTTQNAPLLESTTDIDATPEQVWAVITDPRALGGLSDQVVRTHVVGTAPVGLGTRTININRRGPLLWPTRAKVVRFVPSRDYAFRVKDNATTWSFELAPSPAGGTTVTHRREAPQGTTQISRILQDKVLGGVSDFDREMEAGMATTLRRLKALLER</sequence>
<proteinExistence type="predicted"/>
<dbReference type="Pfam" id="PF10604">
    <property type="entry name" value="Polyketide_cyc2"/>
    <property type="match status" value="1"/>
</dbReference>
<name>A0A1L3MJV1_9MICO</name>
<dbReference type="RefSeq" id="WP_072625801.1">
    <property type="nucleotide sequence ID" value="NZ_CP013290.1"/>
</dbReference>
<evidence type="ECO:0000313" key="1">
    <source>
        <dbReference type="EMBL" id="APH02663.1"/>
    </source>
</evidence>